<comment type="caution">
    <text evidence="1">The sequence shown here is derived from an EMBL/GenBank/DDBJ whole genome shotgun (WGS) entry which is preliminary data.</text>
</comment>
<accession>A0A814ND82</accession>
<sequence>MISDDQYIIHDVDFSHPNFIQVFYSIADDLHDGGIHTSVTLAAFVTCHARLKIYHELKEGEYDLPLGDYLGEFTDEVKKKGANYIEEIISAGPKNYAHKLDNGKTNCTVKGYTLNHL</sequence>
<dbReference type="AlphaFoldDB" id="A0A814ND82"/>
<protein>
    <submittedName>
        <fullName evidence="1">Uncharacterized protein</fullName>
    </submittedName>
</protein>
<gene>
    <name evidence="1" type="ORF">OXX778_LOCUS20648</name>
</gene>
<organism evidence="1 2">
    <name type="scientific">Brachionus calyciflorus</name>
    <dbReference type="NCBI Taxonomy" id="104777"/>
    <lineage>
        <taxon>Eukaryota</taxon>
        <taxon>Metazoa</taxon>
        <taxon>Spiralia</taxon>
        <taxon>Gnathifera</taxon>
        <taxon>Rotifera</taxon>
        <taxon>Eurotatoria</taxon>
        <taxon>Monogononta</taxon>
        <taxon>Pseudotrocha</taxon>
        <taxon>Ploima</taxon>
        <taxon>Brachionidae</taxon>
        <taxon>Brachionus</taxon>
    </lineage>
</organism>
<dbReference type="OrthoDB" id="6119432at2759"/>
<dbReference type="Proteomes" id="UP000663879">
    <property type="component" value="Unassembled WGS sequence"/>
</dbReference>
<evidence type="ECO:0000313" key="2">
    <source>
        <dbReference type="Proteomes" id="UP000663879"/>
    </source>
</evidence>
<proteinExistence type="predicted"/>
<name>A0A814ND82_9BILA</name>
<keyword evidence="2" id="KW-1185">Reference proteome</keyword>
<dbReference type="EMBL" id="CAJNOC010007025">
    <property type="protein sequence ID" value="CAF1090546.1"/>
    <property type="molecule type" value="Genomic_DNA"/>
</dbReference>
<dbReference type="InterPro" id="IPR043502">
    <property type="entry name" value="DNA/RNA_pol_sf"/>
</dbReference>
<reference evidence="1" key="1">
    <citation type="submission" date="2021-02" db="EMBL/GenBank/DDBJ databases">
        <authorList>
            <person name="Nowell W R."/>
        </authorList>
    </citation>
    <scope>NUCLEOTIDE SEQUENCE</scope>
    <source>
        <strain evidence="1">Ploen Becks lab</strain>
    </source>
</reference>
<evidence type="ECO:0000313" key="1">
    <source>
        <dbReference type="EMBL" id="CAF1090546.1"/>
    </source>
</evidence>
<dbReference type="SUPFAM" id="SSF56672">
    <property type="entry name" value="DNA/RNA polymerases"/>
    <property type="match status" value="1"/>
</dbReference>